<dbReference type="AlphaFoldDB" id="A0A392NYN1"/>
<proteinExistence type="predicted"/>
<comment type="caution">
    <text evidence="3">The sequence shown here is derived from an EMBL/GenBank/DDBJ whole genome shotgun (WGS) entry which is preliminary data.</text>
</comment>
<feature type="non-terminal residue" evidence="3">
    <location>
        <position position="69"/>
    </location>
</feature>
<keyword evidence="1" id="KW-0433">Leucine-rich repeat</keyword>
<sequence>MVNLRLLAIHDPKGYVSLPHGLDLLPENLRYVLWHGYPWKSLPPTFRPDMLVELSLRESHVQKLWNGVL</sequence>
<accession>A0A392NYN1</accession>
<dbReference type="Pfam" id="PF07725">
    <property type="entry name" value="LRR_3"/>
    <property type="match status" value="1"/>
</dbReference>
<keyword evidence="2" id="KW-0677">Repeat</keyword>
<evidence type="ECO:0000256" key="1">
    <source>
        <dbReference type="ARBA" id="ARBA00022614"/>
    </source>
</evidence>
<name>A0A392NYN1_9FABA</name>
<keyword evidence="4" id="KW-1185">Reference proteome</keyword>
<protein>
    <submittedName>
        <fullName evidence="3">TIR-NBS-LRR resistance protein</fullName>
    </submittedName>
</protein>
<dbReference type="InterPro" id="IPR011713">
    <property type="entry name" value="Leu-rich_rpt_3"/>
</dbReference>
<evidence type="ECO:0000313" key="3">
    <source>
        <dbReference type="EMBL" id="MCI04360.1"/>
    </source>
</evidence>
<organism evidence="3 4">
    <name type="scientific">Trifolium medium</name>
    <dbReference type="NCBI Taxonomy" id="97028"/>
    <lineage>
        <taxon>Eukaryota</taxon>
        <taxon>Viridiplantae</taxon>
        <taxon>Streptophyta</taxon>
        <taxon>Embryophyta</taxon>
        <taxon>Tracheophyta</taxon>
        <taxon>Spermatophyta</taxon>
        <taxon>Magnoliopsida</taxon>
        <taxon>eudicotyledons</taxon>
        <taxon>Gunneridae</taxon>
        <taxon>Pentapetalae</taxon>
        <taxon>rosids</taxon>
        <taxon>fabids</taxon>
        <taxon>Fabales</taxon>
        <taxon>Fabaceae</taxon>
        <taxon>Papilionoideae</taxon>
        <taxon>50 kb inversion clade</taxon>
        <taxon>NPAAA clade</taxon>
        <taxon>Hologalegina</taxon>
        <taxon>IRL clade</taxon>
        <taxon>Trifolieae</taxon>
        <taxon>Trifolium</taxon>
    </lineage>
</organism>
<evidence type="ECO:0000313" key="4">
    <source>
        <dbReference type="Proteomes" id="UP000265520"/>
    </source>
</evidence>
<reference evidence="3 4" key="1">
    <citation type="journal article" date="2018" name="Front. Plant Sci.">
        <title>Red Clover (Trifolium pratense) and Zigzag Clover (T. medium) - A Picture of Genomic Similarities and Differences.</title>
        <authorList>
            <person name="Dluhosova J."/>
            <person name="Istvanek J."/>
            <person name="Nedelnik J."/>
            <person name="Repkova J."/>
        </authorList>
    </citation>
    <scope>NUCLEOTIDE SEQUENCE [LARGE SCALE GENOMIC DNA]</scope>
    <source>
        <strain evidence="4">cv. 10/8</strain>
        <tissue evidence="3">Leaf</tissue>
    </source>
</reference>
<dbReference type="Proteomes" id="UP000265520">
    <property type="component" value="Unassembled WGS sequence"/>
</dbReference>
<evidence type="ECO:0000256" key="2">
    <source>
        <dbReference type="ARBA" id="ARBA00022737"/>
    </source>
</evidence>
<dbReference type="EMBL" id="LXQA010055137">
    <property type="protein sequence ID" value="MCI04360.1"/>
    <property type="molecule type" value="Genomic_DNA"/>
</dbReference>